<comment type="caution">
    <text evidence="3">The sequence shown here is derived from an EMBL/GenBank/DDBJ whole genome shotgun (WGS) entry which is preliminary data.</text>
</comment>
<dbReference type="AlphaFoldDB" id="A0A4C1TAV6"/>
<protein>
    <recommendedName>
        <fullName evidence="5">Secreted protein</fullName>
    </recommendedName>
</protein>
<gene>
    <name evidence="3" type="ORF">EVAR_68660_1</name>
</gene>
<evidence type="ECO:0000313" key="3">
    <source>
        <dbReference type="EMBL" id="GBP10700.1"/>
    </source>
</evidence>
<feature type="region of interest" description="Disordered" evidence="1">
    <location>
        <begin position="71"/>
        <end position="109"/>
    </location>
</feature>
<reference evidence="3 4" key="1">
    <citation type="journal article" date="2019" name="Commun. Biol.">
        <title>The bagworm genome reveals a unique fibroin gene that provides high tensile strength.</title>
        <authorList>
            <person name="Kono N."/>
            <person name="Nakamura H."/>
            <person name="Ohtoshi R."/>
            <person name="Tomita M."/>
            <person name="Numata K."/>
            <person name="Arakawa K."/>
        </authorList>
    </citation>
    <scope>NUCLEOTIDE SEQUENCE [LARGE SCALE GENOMIC DNA]</scope>
</reference>
<dbReference type="EMBL" id="BGZK01004748">
    <property type="protein sequence ID" value="GBP10700.1"/>
    <property type="molecule type" value="Genomic_DNA"/>
</dbReference>
<keyword evidence="4" id="KW-1185">Reference proteome</keyword>
<sequence>MLMMMMTMWLLLLLPLQQQLKQQQAPMWEIPVKIGKFRAQHPNRSTLIGIELNVGKKYSCSKLTTPIKYSYSSPSVSSIVSHNDAADDDDDEEHKTTNKKQLNRTTMLG</sequence>
<evidence type="ECO:0000256" key="2">
    <source>
        <dbReference type="SAM" id="SignalP"/>
    </source>
</evidence>
<keyword evidence="2" id="KW-0732">Signal</keyword>
<proteinExistence type="predicted"/>
<feature type="compositionally biased region" description="Low complexity" evidence="1">
    <location>
        <begin position="71"/>
        <end position="83"/>
    </location>
</feature>
<name>A0A4C1TAV6_EUMVA</name>
<evidence type="ECO:0000313" key="4">
    <source>
        <dbReference type="Proteomes" id="UP000299102"/>
    </source>
</evidence>
<feature type="chain" id="PRO_5020030368" description="Secreted protein" evidence="2">
    <location>
        <begin position="19"/>
        <end position="109"/>
    </location>
</feature>
<organism evidence="3 4">
    <name type="scientific">Eumeta variegata</name>
    <name type="common">Bagworm moth</name>
    <name type="synonym">Eumeta japonica</name>
    <dbReference type="NCBI Taxonomy" id="151549"/>
    <lineage>
        <taxon>Eukaryota</taxon>
        <taxon>Metazoa</taxon>
        <taxon>Ecdysozoa</taxon>
        <taxon>Arthropoda</taxon>
        <taxon>Hexapoda</taxon>
        <taxon>Insecta</taxon>
        <taxon>Pterygota</taxon>
        <taxon>Neoptera</taxon>
        <taxon>Endopterygota</taxon>
        <taxon>Lepidoptera</taxon>
        <taxon>Glossata</taxon>
        <taxon>Ditrysia</taxon>
        <taxon>Tineoidea</taxon>
        <taxon>Psychidae</taxon>
        <taxon>Oiketicinae</taxon>
        <taxon>Eumeta</taxon>
    </lineage>
</organism>
<evidence type="ECO:0008006" key="5">
    <source>
        <dbReference type="Google" id="ProtNLM"/>
    </source>
</evidence>
<feature type="signal peptide" evidence="2">
    <location>
        <begin position="1"/>
        <end position="18"/>
    </location>
</feature>
<evidence type="ECO:0000256" key="1">
    <source>
        <dbReference type="SAM" id="MobiDB-lite"/>
    </source>
</evidence>
<accession>A0A4C1TAV6</accession>
<dbReference type="Proteomes" id="UP000299102">
    <property type="component" value="Unassembled WGS sequence"/>
</dbReference>